<dbReference type="OrthoDB" id="9768004at2"/>
<dbReference type="InterPro" id="IPR024775">
    <property type="entry name" value="DinB-like"/>
</dbReference>
<protein>
    <recommendedName>
        <fullName evidence="8">Ergothioneine biosynthesis protein EgtB</fullName>
    </recommendedName>
</protein>
<dbReference type="Gene3D" id="3.90.1580.10">
    <property type="entry name" value="paralog of FGE (formylglycine-generating enzyme)"/>
    <property type="match status" value="2"/>
</dbReference>
<dbReference type="Pfam" id="PF12867">
    <property type="entry name" value="DinB_2"/>
    <property type="match status" value="1"/>
</dbReference>
<gene>
    <name evidence="6" type="ORF">I215_05170</name>
</gene>
<dbReference type="PANTHER" id="PTHR23150:SF36">
    <property type="entry name" value="HERCYNINE OXYGENASE"/>
    <property type="match status" value="1"/>
</dbReference>
<dbReference type="InterPro" id="IPR042095">
    <property type="entry name" value="SUMF_sf"/>
</dbReference>
<accession>K2Q4Z6</accession>
<dbReference type="PATRIC" id="fig|555500.3.peg.1068"/>
<evidence type="ECO:0000256" key="1">
    <source>
        <dbReference type="ARBA" id="ARBA00023002"/>
    </source>
</evidence>
<feature type="domain" description="DinB-like" evidence="5">
    <location>
        <begin position="11"/>
        <end position="140"/>
    </location>
</feature>
<dbReference type="eggNOG" id="COG1262">
    <property type="taxonomic scope" value="Bacteria"/>
</dbReference>
<dbReference type="InterPro" id="IPR005532">
    <property type="entry name" value="SUMF_dom"/>
</dbReference>
<dbReference type="InterPro" id="IPR016187">
    <property type="entry name" value="CTDL_fold"/>
</dbReference>
<dbReference type="Gene3D" id="1.20.120.450">
    <property type="entry name" value="dinb family like domain"/>
    <property type="match status" value="1"/>
</dbReference>
<proteinExistence type="predicted"/>
<name>K2Q4Z6_9FLAO</name>
<dbReference type="STRING" id="555500.I215_05170"/>
<dbReference type="InterPro" id="IPR051043">
    <property type="entry name" value="Sulfatase_Mod_Factor_Kinase"/>
</dbReference>
<dbReference type="SUPFAM" id="SSF56436">
    <property type="entry name" value="C-type lectin-like"/>
    <property type="match status" value="1"/>
</dbReference>
<dbReference type="SUPFAM" id="SSF109854">
    <property type="entry name" value="DinB/YfiT-like putative metalloenzymes"/>
    <property type="match status" value="1"/>
</dbReference>
<reference evidence="6 7" key="1">
    <citation type="journal article" date="2012" name="J. Bacteriol.">
        <title>Genome Sequence of Galbibacter marinum Type Strain ck-I2-15.</title>
        <authorList>
            <person name="Lai Q."/>
            <person name="Li C."/>
            <person name="Shao Z."/>
        </authorList>
    </citation>
    <scope>NUCLEOTIDE SEQUENCE [LARGE SCALE GENOMIC DNA]</scope>
    <source>
        <strain evidence="7">ck-I2-15</strain>
    </source>
</reference>
<dbReference type="InterPro" id="IPR017806">
    <property type="entry name" value="EgtB"/>
</dbReference>
<dbReference type="NCBIfam" id="TIGR03440">
    <property type="entry name" value="egtB_TIGR03440"/>
    <property type="match status" value="1"/>
</dbReference>
<comment type="caution">
    <text evidence="6">The sequence shown here is derived from an EMBL/GenBank/DDBJ whole genome shotgun (WGS) entry which is preliminary data.</text>
</comment>
<evidence type="ECO:0000313" key="6">
    <source>
        <dbReference type="EMBL" id="EKF55916.1"/>
    </source>
</evidence>
<dbReference type="EMBL" id="AMSG01000004">
    <property type="protein sequence ID" value="EKF55916.1"/>
    <property type="molecule type" value="Genomic_DNA"/>
</dbReference>
<dbReference type="GO" id="GO:0052699">
    <property type="term" value="P:ergothioneine biosynthetic process"/>
    <property type="evidence" value="ECO:0007669"/>
    <property type="project" value="InterPro"/>
</dbReference>
<evidence type="ECO:0008006" key="8">
    <source>
        <dbReference type="Google" id="ProtNLM"/>
    </source>
</evidence>
<evidence type="ECO:0000259" key="4">
    <source>
        <dbReference type="Pfam" id="PF03781"/>
    </source>
</evidence>
<dbReference type="PANTHER" id="PTHR23150">
    <property type="entry name" value="SULFATASE MODIFYING FACTOR 1, 2"/>
    <property type="match status" value="1"/>
</dbReference>
<keyword evidence="2" id="KW-0408">Iron</keyword>
<dbReference type="Proteomes" id="UP000007364">
    <property type="component" value="Unassembled WGS sequence"/>
</dbReference>
<sequence length="387" mass="46916">MLISDQIIGEFIQTRQTTEEICAPLTQEDYVIQLRNYMSPPKWHLGHTSWFFEDYILKKLDENYQEFNPEFKHIFNSAYQHIEDRYLRSSRGNLSRPSVEEVYEYRDHITNYLAEFLDDHPDQEISFLLTLGIQHEKQHQELLFNDIKYLLGSNPLRPRYSETYEENIIEKQKSKWIKVKEGLYEIGHATTDFCFDNELGKHKVYLNNCKISNKLITNGEYLEFILDGGYENDHLWHAEGWQWLKRNQIKSPMYWHFVDGQWQQYTLKGIRVLDLEAPVTHVSYYEAFAYANWRELRLPTEFEWEVAQDYFDWGKRWEWTESAYQPYPKFKKRTEFIWEYNQNFMVNKKVLRGGSVVTSKNHTRYTYRNFYHPSLRWQFSGIRLAKG</sequence>
<organism evidence="6 7">
    <name type="scientific">Galbibacter marinus</name>
    <dbReference type="NCBI Taxonomy" id="555500"/>
    <lineage>
        <taxon>Bacteria</taxon>
        <taxon>Pseudomonadati</taxon>
        <taxon>Bacteroidota</taxon>
        <taxon>Flavobacteriia</taxon>
        <taxon>Flavobacteriales</taxon>
        <taxon>Flavobacteriaceae</taxon>
        <taxon>Galbibacter</taxon>
    </lineage>
</organism>
<evidence type="ECO:0000256" key="2">
    <source>
        <dbReference type="ARBA" id="ARBA00023004"/>
    </source>
</evidence>
<dbReference type="AlphaFoldDB" id="K2Q4Z6"/>
<dbReference type="RefSeq" id="WP_008990906.1">
    <property type="nucleotide sequence ID" value="NZ_AMSG01000004.1"/>
</dbReference>
<keyword evidence="1" id="KW-0560">Oxidoreductase</keyword>
<evidence type="ECO:0000259" key="5">
    <source>
        <dbReference type="Pfam" id="PF12867"/>
    </source>
</evidence>
<evidence type="ECO:0000313" key="7">
    <source>
        <dbReference type="Proteomes" id="UP000007364"/>
    </source>
</evidence>
<keyword evidence="7" id="KW-1185">Reference proteome</keyword>
<dbReference type="Pfam" id="PF03781">
    <property type="entry name" value="FGE-sulfatase"/>
    <property type="match status" value="2"/>
</dbReference>
<dbReference type="InterPro" id="IPR034660">
    <property type="entry name" value="DinB/YfiT-like"/>
</dbReference>
<feature type="domain" description="Sulfatase-modifying factor enzyme-like" evidence="4">
    <location>
        <begin position="174"/>
        <end position="307"/>
    </location>
</feature>
<feature type="domain" description="Sulfatase-modifying factor enzyme-like" evidence="4">
    <location>
        <begin position="314"/>
        <end position="386"/>
    </location>
</feature>
<comment type="pathway">
    <text evidence="3">Amino-acid biosynthesis; ergothioneine biosynthesis.</text>
</comment>
<evidence type="ECO:0000256" key="3">
    <source>
        <dbReference type="ARBA" id="ARBA00037882"/>
    </source>
</evidence>